<feature type="non-terminal residue" evidence="1">
    <location>
        <position position="63"/>
    </location>
</feature>
<reference evidence="1" key="1">
    <citation type="submission" date="2022-08" db="EMBL/GenBank/DDBJ databases">
        <title>Genome sequencing of akame (Lates japonicus).</title>
        <authorList>
            <person name="Hashiguchi Y."/>
            <person name="Takahashi H."/>
        </authorList>
    </citation>
    <scope>NUCLEOTIDE SEQUENCE</scope>
    <source>
        <strain evidence="1">Kochi</strain>
    </source>
</reference>
<dbReference type="Gene3D" id="3.40.50.300">
    <property type="entry name" value="P-loop containing nucleotide triphosphate hydrolases"/>
    <property type="match status" value="1"/>
</dbReference>
<dbReference type="EMBL" id="BRZM01005250">
    <property type="protein sequence ID" value="GLD62617.1"/>
    <property type="molecule type" value="Genomic_DNA"/>
</dbReference>
<protein>
    <submittedName>
        <fullName evidence="1">Cytoplasmic dynein 2 heavy chain 1</fullName>
    </submittedName>
</protein>
<dbReference type="Proteomes" id="UP001279410">
    <property type="component" value="Unassembled WGS sequence"/>
</dbReference>
<name>A0AAD3MZP6_LATJO</name>
<feature type="non-terminal residue" evidence="1">
    <location>
        <position position="1"/>
    </location>
</feature>
<comment type="caution">
    <text evidence="1">The sequence shown here is derived from an EMBL/GenBank/DDBJ whole genome shotgun (WGS) entry which is preliminary data.</text>
</comment>
<keyword evidence="2" id="KW-1185">Reference proteome</keyword>
<dbReference type="AlphaFoldDB" id="A0AAD3MZP6"/>
<evidence type="ECO:0000313" key="1">
    <source>
        <dbReference type="EMBL" id="GLD62617.1"/>
    </source>
</evidence>
<dbReference type="InterPro" id="IPR027417">
    <property type="entry name" value="P-loop_NTPase"/>
</dbReference>
<organism evidence="1 2">
    <name type="scientific">Lates japonicus</name>
    <name type="common">Japanese lates</name>
    <dbReference type="NCBI Taxonomy" id="270547"/>
    <lineage>
        <taxon>Eukaryota</taxon>
        <taxon>Metazoa</taxon>
        <taxon>Chordata</taxon>
        <taxon>Craniata</taxon>
        <taxon>Vertebrata</taxon>
        <taxon>Euteleostomi</taxon>
        <taxon>Actinopterygii</taxon>
        <taxon>Neopterygii</taxon>
        <taxon>Teleostei</taxon>
        <taxon>Neoteleostei</taxon>
        <taxon>Acanthomorphata</taxon>
        <taxon>Carangaria</taxon>
        <taxon>Carangaria incertae sedis</taxon>
        <taxon>Centropomidae</taxon>
        <taxon>Lates</taxon>
    </lineage>
</organism>
<accession>A0AAD3MZP6</accession>
<proteinExistence type="predicted"/>
<evidence type="ECO:0000313" key="2">
    <source>
        <dbReference type="Proteomes" id="UP001279410"/>
    </source>
</evidence>
<gene>
    <name evidence="1" type="ORF">AKAME5_002915400</name>
</gene>
<sequence>ELNALRPKAGFRLWLTAVVHPKFPPILLQSSLKITYEASWLKKKNLLRTYESGLEQISKGGVL</sequence>